<dbReference type="SUPFAM" id="SSF53474">
    <property type="entry name" value="alpha/beta-Hydrolases"/>
    <property type="match status" value="1"/>
</dbReference>
<keyword evidence="5" id="KW-0732">Signal</keyword>
<protein>
    <submittedName>
        <fullName evidence="7">Pancreatic triacylglycerol lipase</fullName>
    </submittedName>
</protein>
<name>A0A9Q0MSE3_9DIPT</name>
<proteinExistence type="inferred from homology"/>
<evidence type="ECO:0000256" key="4">
    <source>
        <dbReference type="RuleBase" id="RU004262"/>
    </source>
</evidence>
<dbReference type="AlphaFoldDB" id="A0A9Q0MSE3"/>
<keyword evidence="8" id="KW-1185">Reference proteome</keyword>
<dbReference type="GO" id="GO:0016298">
    <property type="term" value="F:lipase activity"/>
    <property type="evidence" value="ECO:0007669"/>
    <property type="project" value="InterPro"/>
</dbReference>
<sequence length="292" mass="32949">MELVIHGLLFASIHSLLFTYFANSQAFMEDVKIRFYYDDLVTSYTDYHLNSSIDIVSHPKFELDRPTVLYIHGWLERVDTSESIIAISNAYLQRNEHNVLVLSYEKLALMFYPIVVRNIPRVGKSAAFALLEMFRKGLDISRFHVIGFSLGAHVSSHIARTLRHASYTIPRITGLDPALPLFYQKNTKQLTKKDAKFVDIIHTDGGVFGVKVSAGHADFFPNGGQRPQLRCGRLFEIFDICSHFAAPHYYAESVTAKETIFVATNRLNSSDTAPMGYNCPATASGNYDLVVR</sequence>
<organism evidence="7 8">
    <name type="scientific">Pseudolycoriella hygida</name>
    <dbReference type="NCBI Taxonomy" id="35572"/>
    <lineage>
        <taxon>Eukaryota</taxon>
        <taxon>Metazoa</taxon>
        <taxon>Ecdysozoa</taxon>
        <taxon>Arthropoda</taxon>
        <taxon>Hexapoda</taxon>
        <taxon>Insecta</taxon>
        <taxon>Pterygota</taxon>
        <taxon>Neoptera</taxon>
        <taxon>Endopterygota</taxon>
        <taxon>Diptera</taxon>
        <taxon>Nematocera</taxon>
        <taxon>Sciaroidea</taxon>
        <taxon>Sciaridae</taxon>
        <taxon>Pseudolycoriella</taxon>
    </lineage>
</organism>
<dbReference type="Pfam" id="PF00151">
    <property type="entry name" value="Lipase"/>
    <property type="match status" value="1"/>
</dbReference>
<comment type="similarity">
    <text evidence="2 4">Belongs to the AB hydrolase superfamily. Lipase family.</text>
</comment>
<gene>
    <name evidence="7" type="primary">PNLIP_1</name>
    <name evidence="7" type="ORF">Bhyg_14782</name>
</gene>
<dbReference type="PANTHER" id="PTHR11610">
    <property type="entry name" value="LIPASE"/>
    <property type="match status" value="1"/>
</dbReference>
<evidence type="ECO:0000256" key="2">
    <source>
        <dbReference type="ARBA" id="ARBA00010701"/>
    </source>
</evidence>
<feature type="chain" id="PRO_5040480099" evidence="5">
    <location>
        <begin position="25"/>
        <end position="292"/>
    </location>
</feature>
<dbReference type="EMBL" id="WJQU01000004">
    <property type="protein sequence ID" value="KAJ6636194.1"/>
    <property type="molecule type" value="Genomic_DNA"/>
</dbReference>
<evidence type="ECO:0000259" key="6">
    <source>
        <dbReference type="Pfam" id="PF00151"/>
    </source>
</evidence>
<evidence type="ECO:0000256" key="5">
    <source>
        <dbReference type="SAM" id="SignalP"/>
    </source>
</evidence>
<dbReference type="InterPro" id="IPR013818">
    <property type="entry name" value="Lipase"/>
</dbReference>
<keyword evidence="3" id="KW-0964">Secreted</keyword>
<comment type="subcellular location">
    <subcellularLocation>
        <location evidence="1">Secreted</location>
    </subcellularLocation>
</comment>
<dbReference type="Gene3D" id="3.40.50.1820">
    <property type="entry name" value="alpha/beta hydrolase"/>
    <property type="match status" value="1"/>
</dbReference>
<evidence type="ECO:0000256" key="1">
    <source>
        <dbReference type="ARBA" id="ARBA00004613"/>
    </source>
</evidence>
<dbReference type="PANTHER" id="PTHR11610:SF37">
    <property type="entry name" value="GH01208P"/>
    <property type="match status" value="1"/>
</dbReference>
<evidence type="ECO:0000256" key="3">
    <source>
        <dbReference type="ARBA" id="ARBA00022525"/>
    </source>
</evidence>
<dbReference type="OrthoDB" id="8019583at2759"/>
<feature type="domain" description="Lipase" evidence="6">
    <location>
        <begin position="31"/>
        <end position="263"/>
    </location>
</feature>
<dbReference type="GO" id="GO:0017171">
    <property type="term" value="F:serine hydrolase activity"/>
    <property type="evidence" value="ECO:0007669"/>
    <property type="project" value="TreeGrafter"/>
</dbReference>
<evidence type="ECO:0000313" key="7">
    <source>
        <dbReference type="EMBL" id="KAJ6636194.1"/>
    </source>
</evidence>
<reference evidence="7" key="1">
    <citation type="submission" date="2022-07" db="EMBL/GenBank/DDBJ databases">
        <authorList>
            <person name="Trinca V."/>
            <person name="Uliana J.V.C."/>
            <person name="Torres T.T."/>
            <person name="Ward R.J."/>
            <person name="Monesi N."/>
        </authorList>
    </citation>
    <scope>NUCLEOTIDE SEQUENCE</scope>
    <source>
        <strain evidence="7">HSMRA1968</strain>
        <tissue evidence="7">Whole embryos</tissue>
    </source>
</reference>
<feature type="signal peptide" evidence="5">
    <location>
        <begin position="1"/>
        <end position="24"/>
    </location>
</feature>
<dbReference type="InterPro" id="IPR029058">
    <property type="entry name" value="AB_hydrolase_fold"/>
</dbReference>
<comment type="caution">
    <text evidence="7">The sequence shown here is derived from an EMBL/GenBank/DDBJ whole genome shotgun (WGS) entry which is preliminary data.</text>
</comment>
<dbReference type="Proteomes" id="UP001151699">
    <property type="component" value="Chromosome C"/>
</dbReference>
<dbReference type="InterPro" id="IPR000734">
    <property type="entry name" value="TAG_lipase"/>
</dbReference>
<evidence type="ECO:0000313" key="8">
    <source>
        <dbReference type="Proteomes" id="UP001151699"/>
    </source>
</evidence>
<accession>A0A9Q0MSE3</accession>
<dbReference type="GO" id="GO:0005615">
    <property type="term" value="C:extracellular space"/>
    <property type="evidence" value="ECO:0007669"/>
    <property type="project" value="TreeGrafter"/>
</dbReference>
<dbReference type="GO" id="GO:0016042">
    <property type="term" value="P:lipid catabolic process"/>
    <property type="evidence" value="ECO:0007669"/>
    <property type="project" value="TreeGrafter"/>
</dbReference>